<evidence type="ECO:0000313" key="1">
    <source>
        <dbReference type="EMBL" id="KAJ6408774.1"/>
    </source>
</evidence>
<dbReference type="Proteomes" id="UP001162972">
    <property type="component" value="Chromosome 9"/>
</dbReference>
<organism evidence="1 2">
    <name type="scientific">Salix udensis</name>
    <dbReference type="NCBI Taxonomy" id="889485"/>
    <lineage>
        <taxon>Eukaryota</taxon>
        <taxon>Viridiplantae</taxon>
        <taxon>Streptophyta</taxon>
        <taxon>Embryophyta</taxon>
        <taxon>Tracheophyta</taxon>
        <taxon>Spermatophyta</taxon>
        <taxon>Magnoliopsida</taxon>
        <taxon>eudicotyledons</taxon>
        <taxon>Gunneridae</taxon>
        <taxon>Pentapetalae</taxon>
        <taxon>rosids</taxon>
        <taxon>fabids</taxon>
        <taxon>Malpighiales</taxon>
        <taxon>Salicaceae</taxon>
        <taxon>Saliceae</taxon>
        <taxon>Salix</taxon>
    </lineage>
</organism>
<name>A0AAD6JPF6_9ROSI</name>
<dbReference type="EMBL" id="JAPFFJ010000015">
    <property type="protein sequence ID" value="KAJ6408774.1"/>
    <property type="molecule type" value="Genomic_DNA"/>
</dbReference>
<keyword evidence="2" id="KW-1185">Reference proteome</keyword>
<dbReference type="InterPro" id="IPR001944">
    <property type="entry name" value="Glycoside_Hdrlase_35"/>
</dbReference>
<dbReference type="GO" id="GO:0005975">
    <property type="term" value="P:carbohydrate metabolic process"/>
    <property type="evidence" value="ECO:0007669"/>
    <property type="project" value="InterPro"/>
</dbReference>
<gene>
    <name evidence="1" type="ORF">OIU84_008466</name>
</gene>
<dbReference type="SUPFAM" id="SSF49785">
    <property type="entry name" value="Galactose-binding domain-like"/>
    <property type="match status" value="1"/>
</dbReference>
<dbReference type="AlphaFoldDB" id="A0AAD6JPF6"/>
<evidence type="ECO:0000313" key="2">
    <source>
        <dbReference type="Proteomes" id="UP001162972"/>
    </source>
</evidence>
<dbReference type="GO" id="GO:0004553">
    <property type="term" value="F:hydrolase activity, hydrolyzing O-glycosyl compounds"/>
    <property type="evidence" value="ECO:0007669"/>
    <property type="project" value="InterPro"/>
</dbReference>
<dbReference type="InterPro" id="IPR008979">
    <property type="entry name" value="Galactose-bd-like_sf"/>
</dbReference>
<dbReference type="PANTHER" id="PTHR23421">
    <property type="entry name" value="BETA-GALACTOSIDASE RELATED"/>
    <property type="match status" value="1"/>
</dbReference>
<comment type="caution">
    <text evidence="1">The sequence shown here is derived from an EMBL/GenBank/DDBJ whole genome shotgun (WGS) entry which is preliminary data.</text>
</comment>
<sequence>MTVIPSFVHQSLKGDADSADSLSSSWSWIFEPVVLLSKIMSLYLKMDLKLFFMWSLLATPFMLYVNGKLAGSGTGNAGNAKVAVEIPVTLLPGKNTIDLLSLTAGLPNYGAFFDLKGAGITGPVKLKGLENGTTVDLSALQWTYQIGLKGEELGLSSGNSQWVTQPALPTKQPLIWYKGSV</sequence>
<protein>
    <submittedName>
        <fullName evidence="1">Uncharacterized protein</fullName>
    </submittedName>
</protein>
<proteinExistence type="predicted"/>
<accession>A0AAD6JPF6</accession>
<reference evidence="1 2" key="1">
    <citation type="journal article" date="2023" name="Int. J. Mol. Sci.">
        <title>De Novo Assembly and Annotation of 11 Diverse Shrub Willow (Salix) Genomes Reveals Novel Gene Organization in Sex-Linked Regions.</title>
        <authorList>
            <person name="Hyden B."/>
            <person name="Feng K."/>
            <person name="Yates T.B."/>
            <person name="Jawdy S."/>
            <person name="Cereghino C."/>
            <person name="Smart L.B."/>
            <person name="Muchero W."/>
        </authorList>
    </citation>
    <scope>NUCLEOTIDE SEQUENCE [LARGE SCALE GENOMIC DNA]</scope>
    <source>
        <tissue evidence="1">Shoot tip</tissue>
    </source>
</reference>